<dbReference type="KEGG" id="hfv:R50_0163"/>
<feature type="transmembrane region" description="Helical" evidence="1">
    <location>
        <begin position="321"/>
        <end position="344"/>
    </location>
</feature>
<dbReference type="Proteomes" id="UP000503399">
    <property type="component" value="Chromosome"/>
</dbReference>
<feature type="transmembrane region" description="Helical" evidence="1">
    <location>
        <begin position="291"/>
        <end position="309"/>
    </location>
</feature>
<sequence length="432" mass="45772">MSDETRRLEEMARSYKPTINIARAPGPMAPAFFLALGWFFLAWAGVALLHQAPALAANNWAAPGVLGLMHLYTLGFLTMTMSGLLYQWIPVVFDRPPVEPVMAWSQGILYTIGVTLLVAGMRGAGAGWMAAGGTVTAAALVWLTWLDARRVLTSPRRPDALTALILAALAGLNLTWLWGLTMAFGFSLGRPAPYYVLGLHISTALVAWVATLVMGVELKLVPMFTMARVEGQRVAGPPVLAWAGLFLFWLAGEVPALLNAAAGLWMLAALWTGRQLWTIGRSGRAPAFDRVLVGVIAGWVLWFLAALALPADPALAVELMFGGALLFILGYQSRILPFIAAVALARRMPGPPQKAFFIARQLGPAQGAVVSTILGTLLVLALGWGVTAGSISAVRLAGALVLLLLAAHIGSLAGAAWVGYRGGRPQTGGRPD</sequence>
<keyword evidence="1" id="KW-1133">Transmembrane helix</keyword>
<dbReference type="EMBL" id="LR778114">
    <property type="protein sequence ID" value="CAB1127669.1"/>
    <property type="molecule type" value="Genomic_DNA"/>
</dbReference>
<keyword evidence="3" id="KW-1185">Reference proteome</keyword>
<dbReference type="SUPFAM" id="SSF81442">
    <property type="entry name" value="Cytochrome c oxidase subunit I-like"/>
    <property type="match status" value="1"/>
</dbReference>
<dbReference type="AlphaFoldDB" id="A0A6F8ZDI3"/>
<feature type="transmembrane region" description="Helical" evidence="1">
    <location>
        <begin position="127"/>
        <end position="148"/>
    </location>
</feature>
<reference evidence="2 3" key="1">
    <citation type="submission" date="2020-02" db="EMBL/GenBank/DDBJ databases">
        <authorList>
            <person name="Hogendoorn C."/>
        </authorList>
    </citation>
    <scope>NUCLEOTIDE SEQUENCE [LARGE SCALE GENOMIC DNA]</scope>
    <source>
        <strain evidence="2">R501</strain>
    </source>
</reference>
<organism evidence="2 3">
    <name type="scientific">Candidatus Hydrogenisulfobacillus filiaventi</name>
    <dbReference type="NCBI Taxonomy" id="2707344"/>
    <lineage>
        <taxon>Bacteria</taxon>
        <taxon>Bacillati</taxon>
        <taxon>Bacillota</taxon>
        <taxon>Clostridia</taxon>
        <taxon>Eubacteriales</taxon>
        <taxon>Clostridiales Family XVII. Incertae Sedis</taxon>
        <taxon>Candidatus Hydrogenisulfobacillus</taxon>
    </lineage>
</organism>
<feature type="transmembrane region" description="Helical" evidence="1">
    <location>
        <begin position="160"/>
        <end position="186"/>
    </location>
</feature>
<keyword evidence="1" id="KW-0472">Membrane</keyword>
<evidence type="ECO:0000256" key="1">
    <source>
        <dbReference type="SAM" id="Phobius"/>
    </source>
</evidence>
<evidence type="ECO:0000313" key="3">
    <source>
        <dbReference type="Proteomes" id="UP000503399"/>
    </source>
</evidence>
<evidence type="ECO:0008006" key="4">
    <source>
        <dbReference type="Google" id="ProtNLM"/>
    </source>
</evidence>
<keyword evidence="1" id="KW-0812">Transmembrane</keyword>
<name>A0A6F8ZDI3_9FIRM</name>
<feature type="transmembrane region" description="Helical" evidence="1">
    <location>
        <begin position="66"/>
        <end position="89"/>
    </location>
</feature>
<feature type="transmembrane region" description="Helical" evidence="1">
    <location>
        <begin position="365"/>
        <end position="384"/>
    </location>
</feature>
<feature type="transmembrane region" description="Helical" evidence="1">
    <location>
        <begin position="396"/>
        <end position="420"/>
    </location>
</feature>
<protein>
    <recommendedName>
        <fullName evidence="4">NnrS family protein</fullName>
    </recommendedName>
</protein>
<proteinExistence type="predicted"/>
<feature type="transmembrane region" description="Helical" evidence="1">
    <location>
        <begin position="257"/>
        <end position="279"/>
    </location>
</feature>
<gene>
    <name evidence="2" type="ORF">R50_0163</name>
</gene>
<feature type="transmembrane region" description="Helical" evidence="1">
    <location>
        <begin position="101"/>
        <end position="121"/>
    </location>
</feature>
<dbReference type="InterPro" id="IPR036927">
    <property type="entry name" value="Cyt_c_oxase-like_su1_sf"/>
</dbReference>
<accession>A0A6F8ZDI3</accession>
<feature type="transmembrane region" description="Helical" evidence="1">
    <location>
        <begin position="192"/>
        <end position="213"/>
    </location>
</feature>
<evidence type="ECO:0000313" key="2">
    <source>
        <dbReference type="EMBL" id="CAB1127669.1"/>
    </source>
</evidence>